<dbReference type="PANTHER" id="PTHR33992">
    <property type="entry name" value="RIBONUCLEASE P PROTEIN COMPONENT"/>
    <property type="match status" value="1"/>
</dbReference>
<dbReference type="PANTHER" id="PTHR33992:SF1">
    <property type="entry name" value="RIBONUCLEASE P PROTEIN COMPONENT"/>
    <property type="match status" value="1"/>
</dbReference>
<name>A0ABW0GNL2_9MICO</name>
<comment type="catalytic activity">
    <reaction evidence="6">
        <text>Endonucleolytic cleavage of RNA, removing 5'-extranucleotides from tRNA precursor.</text>
        <dbReference type="EC" id="3.1.26.5"/>
    </reaction>
</comment>
<evidence type="ECO:0000313" key="7">
    <source>
        <dbReference type="EMBL" id="MFC5381260.1"/>
    </source>
</evidence>
<sequence>MALPREARLRRSVDITTTVRRGRRAKAGPLLVHAVTGSVAAGQGLRVATVTPRAVGTAVVRNRARRRVQGVVVDLLHEGSVVRGADVVVRFLPGSGEADSALLGRSLRRALERLGVLGERTGGGPRGD</sequence>
<comment type="caution">
    <text evidence="7">The sequence shown here is derived from an EMBL/GenBank/DDBJ whole genome shotgun (WGS) entry which is preliminary data.</text>
</comment>
<evidence type="ECO:0000256" key="4">
    <source>
        <dbReference type="ARBA" id="ARBA00022801"/>
    </source>
</evidence>
<dbReference type="RefSeq" id="WP_340270724.1">
    <property type="nucleotide sequence ID" value="NZ_JBBEOG010000007.1"/>
</dbReference>
<dbReference type="Pfam" id="PF00825">
    <property type="entry name" value="Ribonuclease_P"/>
    <property type="match status" value="1"/>
</dbReference>
<evidence type="ECO:0000313" key="8">
    <source>
        <dbReference type="Proteomes" id="UP001596122"/>
    </source>
</evidence>
<dbReference type="EC" id="3.1.26.5" evidence="6"/>
<dbReference type="Proteomes" id="UP001596122">
    <property type="component" value="Unassembled WGS sequence"/>
</dbReference>
<dbReference type="SUPFAM" id="SSF54211">
    <property type="entry name" value="Ribosomal protein S5 domain 2-like"/>
    <property type="match status" value="1"/>
</dbReference>
<protein>
    <recommendedName>
        <fullName evidence="6">Ribonuclease P protein component</fullName>
        <shortName evidence="6">RNase P protein</shortName>
        <shortName evidence="6">RNaseP protein</shortName>
        <ecNumber evidence="6">3.1.26.5</ecNumber>
    </recommendedName>
    <alternativeName>
        <fullName evidence="6">Protein C5</fullName>
    </alternativeName>
</protein>
<dbReference type="InterPro" id="IPR014721">
    <property type="entry name" value="Ribsml_uS5_D2-typ_fold_subgr"/>
</dbReference>
<keyword evidence="2 6" id="KW-0540">Nuclease</keyword>
<evidence type="ECO:0000256" key="2">
    <source>
        <dbReference type="ARBA" id="ARBA00022722"/>
    </source>
</evidence>
<comment type="similarity">
    <text evidence="6">Belongs to the RnpA family.</text>
</comment>
<accession>A0ABW0GNL2</accession>
<evidence type="ECO:0000256" key="1">
    <source>
        <dbReference type="ARBA" id="ARBA00022694"/>
    </source>
</evidence>
<keyword evidence="1 6" id="KW-0819">tRNA processing</keyword>
<dbReference type="EMBL" id="JBHSLD010000009">
    <property type="protein sequence ID" value="MFC5381260.1"/>
    <property type="molecule type" value="Genomic_DNA"/>
</dbReference>
<keyword evidence="5 6" id="KW-0694">RNA-binding</keyword>
<keyword evidence="4 6" id="KW-0378">Hydrolase</keyword>
<keyword evidence="3 6" id="KW-0255">Endonuclease</keyword>
<organism evidence="7 8">
    <name type="scientific">Aquipuribacter nitratireducens</name>
    <dbReference type="NCBI Taxonomy" id="650104"/>
    <lineage>
        <taxon>Bacteria</taxon>
        <taxon>Bacillati</taxon>
        <taxon>Actinomycetota</taxon>
        <taxon>Actinomycetes</taxon>
        <taxon>Micrococcales</taxon>
        <taxon>Intrasporangiaceae</taxon>
        <taxon>Aquipuribacter</taxon>
    </lineage>
</organism>
<dbReference type="InterPro" id="IPR000100">
    <property type="entry name" value="RNase_P"/>
</dbReference>
<proteinExistence type="inferred from homology"/>
<evidence type="ECO:0000256" key="3">
    <source>
        <dbReference type="ARBA" id="ARBA00022759"/>
    </source>
</evidence>
<evidence type="ECO:0000256" key="6">
    <source>
        <dbReference type="HAMAP-Rule" id="MF_00227"/>
    </source>
</evidence>
<evidence type="ECO:0000256" key="5">
    <source>
        <dbReference type="ARBA" id="ARBA00022884"/>
    </source>
</evidence>
<reference evidence="8" key="1">
    <citation type="journal article" date="2019" name="Int. J. Syst. Evol. Microbiol.">
        <title>The Global Catalogue of Microorganisms (GCM) 10K type strain sequencing project: providing services to taxonomists for standard genome sequencing and annotation.</title>
        <authorList>
            <consortium name="The Broad Institute Genomics Platform"/>
            <consortium name="The Broad Institute Genome Sequencing Center for Infectious Disease"/>
            <person name="Wu L."/>
            <person name="Ma J."/>
        </authorList>
    </citation>
    <scope>NUCLEOTIDE SEQUENCE [LARGE SCALE GENOMIC DNA]</scope>
    <source>
        <strain evidence="8">CCUG 43114</strain>
    </source>
</reference>
<dbReference type="Gene3D" id="3.30.230.10">
    <property type="match status" value="1"/>
</dbReference>
<comment type="function">
    <text evidence="6">RNaseP catalyzes the removal of the 5'-leader sequence from pre-tRNA to produce the mature 5'-terminus. It can also cleave other RNA substrates such as 4.5S RNA. The protein component plays an auxiliary but essential role in vivo by binding to the 5'-leader sequence and broadening the substrate specificity of the ribozyme.</text>
</comment>
<gene>
    <name evidence="6" type="primary">rnpA</name>
    <name evidence="7" type="ORF">ACFPJ6_10700</name>
</gene>
<comment type="subunit">
    <text evidence="6">Consists of a catalytic RNA component (M1 or rnpB) and a protein subunit.</text>
</comment>
<dbReference type="InterPro" id="IPR020568">
    <property type="entry name" value="Ribosomal_Su5_D2-typ_SF"/>
</dbReference>
<dbReference type="HAMAP" id="MF_00227">
    <property type="entry name" value="RNase_P"/>
    <property type="match status" value="1"/>
</dbReference>
<keyword evidence="8" id="KW-1185">Reference proteome</keyword>